<dbReference type="Proteomes" id="UP000184240">
    <property type="component" value="Unassembled WGS sequence"/>
</dbReference>
<evidence type="ECO:0000259" key="2">
    <source>
        <dbReference type="PROSITE" id="PS50164"/>
    </source>
</evidence>
<dbReference type="CDD" id="cd10456">
    <property type="entry name" value="GIY-YIG_UPF0213"/>
    <property type="match status" value="1"/>
</dbReference>
<organism evidence="4 5">
    <name type="scientific">Leeuwenhoekiella palythoae</name>
    <dbReference type="NCBI Taxonomy" id="573501"/>
    <lineage>
        <taxon>Bacteria</taxon>
        <taxon>Pseudomonadati</taxon>
        <taxon>Bacteroidota</taxon>
        <taxon>Flavobacteriia</taxon>
        <taxon>Flavobacteriales</taxon>
        <taxon>Flavobacteriaceae</taxon>
        <taxon>Leeuwenhoekiella</taxon>
    </lineage>
</organism>
<dbReference type="RefSeq" id="WP_072983651.1">
    <property type="nucleotide sequence ID" value="NZ_FQXT01000004.1"/>
</dbReference>
<keyword evidence="4" id="KW-0540">Nuclease</keyword>
<dbReference type="PROSITE" id="PS50164">
    <property type="entry name" value="GIY_YIG"/>
    <property type="match status" value="1"/>
</dbReference>
<dbReference type="EMBL" id="QOVN01000003">
    <property type="protein sequence ID" value="RXG29764.1"/>
    <property type="molecule type" value="Genomic_DNA"/>
</dbReference>
<reference evidence="5" key="1">
    <citation type="submission" date="2016-11" db="EMBL/GenBank/DDBJ databases">
        <authorList>
            <person name="Varghese N."/>
            <person name="Submissions S."/>
        </authorList>
    </citation>
    <scope>NUCLEOTIDE SEQUENCE [LARGE SCALE GENOMIC DNA]</scope>
    <source>
        <strain evidence="5">DSM 19859</strain>
    </source>
</reference>
<evidence type="ECO:0000313" key="3">
    <source>
        <dbReference type="EMBL" id="RXG29764.1"/>
    </source>
</evidence>
<dbReference type="InterPro" id="IPR000305">
    <property type="entry name" value="GIY-YIG_endonuc"/>
</dbReference>
<sequence length="96" mass="11664">MKVYNVYILRCRDKTYYTGITSDLWERVEQYQSGKYNNSYTSSRRPIELVYYCEFTEPELAIEFEKRIKKWSQAKKEALINGEFEKLPNLAKKRFK</sequence>
<dbReference type="Pfam" id="PF01541">
    <property type="entry name" value="GIY-YIG"/>
    <property type="match status" value="1"/>
</dbReference>
<evidence type="ECO:0000313" key="6">
    <source>
        <dbReference type="Proteomes" id="UP000290037"/>
    </source>
</evidence>
<dbReference type="InterPro" id="IPR050190">
    <property type="entry name" value="UPF0213_domain"/>
</dbReference>
<dbReference type="GO" id="GO:0004519">
    <property type="term" value="F:endonuclease activity"/>
    <property type="evidence" value="ECO:0007669"/>
    <property type="project" value="UniProtKB-KW"/>
</dbReference>
<proteinExistence type="inferred from homology"/>
<evidence type="ECO:0000313" key="4">
    <source>
        <dbReference type="EMBL" id="SHI17896.1"/>
    </source>
</evidence>
<dbReference type="AlphaFoldDB" id="A0A1M5Z0V8"/>
<reference evidence="3 6" key="3">
    <citation type="submission" date="2018-07" db="EMBL/GenBank/DDBJ databases">
        <title>Leeuwenhoekiella genomics.</title>
        <authorList>
            <person name="Tahon G."/>
            <person name="Willems A."/>
        </authorList>
    </citation>
    <scope>NUCLEOTIDE SEQUENCE [LARGE SCALE GENOMIC DNA]</scope>
    <source>
        <strain evidence="3 6">LMG 24856</strain>
    </source>
</reference>
<protein>
    <submittedName>
        <fullName evidence="3 4">Endonuclease</fullName>
    </submittedName>
</protein>
<feature type="domain" description="GIY-YIG" evidence="2">
    <location>
        <begin position="2"/>
        <end position="78"/>
    </location>
</feature>
<reference evidence="4" key="2">
    <citation type="submission" date="2016-11" db="EMBL/GenBank/DDBJ databases">
        <authorList>
            <person name="Jaros S."/>
            <person name="Januszkiewicz K."/>
            <person name="Wedrychowicz H."/>
        </authorList>
    </citation>
    <scope>NUCLEOTIDE SEQUENCE [LARGE SCALE GENOMIC DNA]</scope>
    <source>
        <strain evidence="4">DSM 19859</strain>
    </source>
</reference>
<name>A0A1M5Z0V8_9FLAO</name>
<keyword evidence="4" id="KW-0378">Hydrolase</keyword>
<dbReference type="PANTHER" id="PTHR34477:SF1">
    <property type="entry name" value="UPF0213 PROTEIN YHBQ"/>
    <property type="match status" value="1"/>
</dbReference>
<comment type="similarity">
    <text evidence="1">Belongs to the UPF0213 family.</text>
</comment>
<evidence type="ECO:0000256" key="1">
    <source>
        <dbReference type="ARBA" id="ARBA00007435"/>
    </source>
</evidence>
<dbReference type="EMBL" id="FQXT01000004">
    <property type="protein sequence ID" value="SHI17896.1"/>
    <property type="molecule type" value="Genomic_DNA"/>
</dbReference>
<accession>A0A1M5Z0V8</accession>
<evidence type="ECO:0000313" key="5">
    <source>
        <dbReference type="Proteomes" id="UP000184240"/>
    </source>
</evidence>
<keyword evidence="4" id="KW-0255">Endonuclease</keyword>
<dbReference type="STRING" id="573501.SAMN04487999_2589"/>
<dbReference type="OrthoDB" id="1495241at2"/>
<dbReference type="SUPFAM" id="SSF82771">
    <property type="entry name" value="GIY-YIG endonuclease"/>
    <property type="match status" value="1"/>
</dbReference>
<dbReference type="PANTHER" id="PTHR34477">
    <property type="entry name" value="UPF0213 PROTEIN YHBQ"/>
    <property type="match status" value="1"/>
</dbReference>
<gene>
    <name evidence="3" type="ORF">DSM01_1866</name>
    <name evidence="4" type="ORF">SAMN04487999_2589</name>
</gene>
<keyword evidence="6" id="KW-1185">Reference proteome</keyword>
<dbReference type="Gene3D" id="3.40.1440.10">
    <property type="entry name" value="GIY-YIG endonuclease"/>
    <property type="match status" value="1"/>
</dbReference>
<dbReference type="InterPro" id="IPR035901">
    <property type="entry name" value="GIY-YIG_endonuc_sf"/>
</dbReference>
<dbReference type="Proteomes" id="UP000290037">
    <property type="component" value="Unassembled WGS sequence"/>
</dbReference>